<dbReference type="Pfam" id="PF13188">
    <property type="entry name" value="PAS_8"/>
    <property type="match status" value="1"/>
</dbReference>
<dbReference type="InterPro" id="IPR043128">
    <property type="entry name" value="Rev_trsase/Diguanyl_cyclase"/>
</dbReference>
<dbReference type="SMART" id="SM00091">
    <property type="entry name" value="PAS"/>
    <property type="match status" value="2"/>
</dbReference>
<dbReference type="SUPFAM" id="SSF55785">
    <property type="entry name" value="PYP-like sensor domain (PAS domain)"/>
    <property type="match status" value="2"/>
</dbReference>
<comment type="caution">
    <text evidence="3">The sequence shown here is derived from an EMBL/GenBank/DDBJ whole genome shotgun (WGS) entry which is preliminary data.</text>
</comment>
<feature type="domain" description="GGDEF" evidence="2">
    <location>
        <begin position="383"/>
        <end position="515"/>
    </location>
</feature>
<dbReference type="InterPro" id="IPR013656">
    <property type="entry name" value="PAS_4"/>
</dbReference>
<dbReference type="InterPro" id="IPR029787">
    <property type="entry name" value="Nucleotide_cyclase"/>
</dbReference>
<dbReference type="AlphaFoldDB" id="A0A3E2VSW6"/>
<dbReference type="OrthoDB" id="9805474at2"/>
<dbReference type="PANTHER" id="PTHR44757">
    <property type="entry name" value="DIGUANYLATE CYCLASE DGCP"/>
    <property type="match status" value="1"/>
</dbReference>
<dbReference type="InterPro" id="IPR000160">
    <property type="entry name" value="GGDEF_dom"/>
</dbReference>
<dbReference type="Pfam" id="PF00990">
    <property type="entry name" value="GGDEF"/>
    <property type="match status" value="1"/>
</dbReference>
<dbReference type="InterPro" id="IPR000014">
    <property type="entry name" value="PAS"/>
</dbReference>
<dbReference type="PROSITE" id="PS50887">
    <property type="entry name" value="GGDEF"/>
    <property type="match status" value="1"/>
</dbReference>
<dbReference type="PROSITE" id="PS50112">
    <property type="entry name" value="PAS"/>
    <property type="match status" value="1"/>
</dbReference>
<dbReference type="SUPFAM" id="SSF55073">
    <property type="entry name" value="Nucleotide cyclase"/>
    <property type="match status" value="1"/>
</dbReference>
<dbReference type="Proteomes" id="UP000260025">
    <property type="component" value="Unassembled WGS sequence"/>
</dbReference>
<reference evidence="3 4" key="1">
    <citation type="submission" date="2018-08" db="EMBL/GenBank/DDBJ databases">
        <title>A genome reference for cultivated species of the human gut microbiota.</title>
        <authorList>
            <person name="Zou Y."/>
            <person name="Xue W."/>
            <person name="Luo G."/>
        </authorList>
    </citation>
    <scope>NUCLEOTIDE SEQUENCE [LARGE SCALE GENOMIC DNA]</scope>
    <source>
        <strain evidence="3 4">OF01-2LB</strain>
    </source>
</reference>
<dbReference type="InterPro" id="IPR035965">
    <property type="entry name" value="PAS-like_dom_sf"/>
</dbReference>
<proteinExistence type="predicted"/>
<protein>
    <submittedName>
        <fullName evidence="3">Diguanylate cyclase</fullName>
    </submittedName>
</protein>
<dbReference type="RefSeq" id="WP_117443976.1">
    <property type="nucleotide sequence ID" value="NZ_JAJFEN010000006.1"/>
</dbReference>
<name>A0A3E2VSW6_CLOIN</name>
<dbReference type="SMART" id="SM00267">
    <property type="entry name" value="GGDEF"/>
    <property type="match status" value="1"/>
</dbReference>
<gene>
    <name evidence="3" type="ORF">DXA38_15615</name>
</gene>
<dbReference type="CDD" id="cd01949">
    <property type="entry name" value="GGDEF"/>
    <property type="match status" value="1"/>
</dbReference>
<evidence type="ECO:0000259" key="1">
    <source>
        <dbReference type="PROSITE" id="PS50112"/>
    </source>
</evidence>
<dbReference type="PANTHER" id="PTHR44757:SF2">
    <property type="entry name" value="BIOFILM ARCHITECTURE MAINTENANCE PROTEIN MBAA"/>
    <property type="match status" value="1"/>
</dbReference>
<dbReference type="NCBIfam" id="TIGR00229">
    <property type="entry name" value="sensory_box"/>
    <property type="match status" value="1"/>
</dbReference>
<dbReference type="EMBL" id="QVEV01000026">
    <property type="protein sequence ID" value="RGC13919.1"/>
    <property type="molecule type" value="Genomic_DNA"/>
</dbReference>
<dbReference type="InterPro" id="IPR052155">
    <property type="entry name" value="Biofilm_reg_signaling"/>
</dbReference>
<dbReference type="Gene3D" id="3.30.450.20">
    <property type="entry name" value="PAS domain"/>
    <property type="match status" value="2"/>
</dbReference>
<dbReference type="NCBIfam" id="TIGR00254">
    <property type="entry name" value="GGDEF"/>
    <property type="match status" value="1"/>
</dbReference>
<dbReference type="Gene3D" id="3.30.70.270">
    <property type="match status" value="1"/>
</dbReference>
<dbReference type="Pfam" id="PF08448">
    <property type="entry name" value="PAS_4"/>
    <property type="match status" value="1"/>
</dbReference>
<evidence type="ECO:0000313" key="3">
    <source>
        <dbReference type="EMBL" id="RGC13919.1"/>
    </source>
</evidence>
<evidence type="ECO:0000313" key="4">
    <source>
        <dbReference type="Proteomes" id="UP000260025"/>
    </source>
</evidence>
<evidence type="ECO:0000259" key="2">
    <source>
        <dbReference type="PROSITE" id="PS50887"/>
    </source>
</evidence>
<sequence length="528" mass="60744">MYHEHVAVTVLSTTSELQTCLEQGIARELLHCHIQTTSDVHGAWHNSDIVLCELSLCSLQPIRSRMKADAYLLYICDVDAAICADCWDVADEVICRPLSGTYLEKRIRCLYEGYQQKERAWLLDTYLNTLIDSMPDLVWFKDEEGSHVKVNSAFCHTVGKSRADIEGKNHCAVWDVDVDDCAETEDIVRREKKTCQFNELVKSPHGLRQFRTYKSPLFDKQNKIMGSVGIGHDITDLENMSTELEILLNSMPFAILIRDQAGTVLNVNDKFTEFFAVSKASILDVAYDDWFSSLLREGKELKRESNGKAILTFEGNRRILEISNETIYDIFKSRVGDLCIYRDMTEEYLLEQQLSSNSNTDYLTGLYNRRYFYEYYADLRKFKQISILYVDLDYFKTVNDTYGHQVGDEALRISAEVLKEMFPKDLIARLGGDEFLVSITAGMSAQELLRQGNRLIHELQKHFEKNAYYMNLSASVGISYTTDPVMRIDDLIRESDTALYKAKQLGRSKCQLYERAASNTRYLKKAIR</sequence>
<organism evidence="3 4">
    <name type="scientific">Clostridium innocuum</name>
    <dbReference type="NCBI Taxonomy" id="1522"/>
    <lineage>
        <taxon>Bacteria</taxon>
        <taxon>Bacillati</taxon>
        <taxon>Bacillota</taxon>
        <taxon>Clostridia</taxon>
        <taxon>Eubacteriales</taxon>
        <taxon>Clostridiaceae</taxon>
        <taxon>Clostridium</taxon>
    </lineage>
</organism>
<feature type="domain" description="PAS" evidence="1">
    <location>
        <begin position="123"/>
        <end position="169"/>
    </location>
</feature>
<accession>A0A3E2VSW6</accession>